<keyword evidence="2" id="KW-0732">Signal</keyword>
<feature type="signal peptide" evidence="2">
    <location>
        <begin position="1"/>
        <end position="22"/>
    </location>
</feature>
<dbReference type="EMBL" id="BJVQ01000079">
    <property type="protein sequence ID" value="GEL48410.1"/>
    <property type="molecule type" value="Genomic_DNA"/>
</dbReference>
<feature type="chain" id="PRO_5036363250" description="Gram-positive cocci surface proteins LPxTG domain-containing protein" evidence="2">
    <location>
        <begin position="23"/>
        <end position="196"/>
    </location>
</feature>
<dbReference type="OrthoDB" id="9868989at2"/>
<gene>
    <name evidence="3" type="ORF">CHO01_35260</name>
    <name evidence="4" type="ORF">HNR08_000093</name>
</gene>
<keyword evidence="1" id="KW-0472">Membrane</keyword>
<dbReference type="EMBL" id="JACHDN010000001">
    <property type="protein sequence ID" value="MBB5471357.1"/>
    <property type="molecule type" value="Genomic_DNA"/>
</dbReference>
<keyword evidence="5" id="KW-1185">Reference proteome</keyword>
<comment type="caution">
    <text evidence="3">The sequence shown here is derived from an EMBL/GenBank/DDBJ whole genome shotgun (WGS) entry which is preliminary data.</text>
</comment>
<reference evidence="4 6" key="2">
    <citation type="submission" date="2020-08" db="EMBL/GenBank/DDBJ databases">
        <title>Sequencing the genomes of 1000 actinobacteria strains.</title>
        <authorList>
            <person name="Klenk H.-P."/>
        </authorList>
    </citation>
    <scope>NUCLEOTIDE SEQUENCE [LARGE SCALE GENOMIC DNA]</scope>
    <source>
        <strain evidence="4 6">DSM 9581</strain>
    </source>
</reference>
<evidence type="ECO:0008006" key="7">
    <source>
        <dbReference type="Google" id="ProtNLM"/>
    </source>
</evidence>
<evidence type="ECO:0000256" key="1">
    <source>
        <dbReference type="SAM" id="Phobius"/>
    </source>
</evidence>
<evidence type="ECO:0000313" key="4">
    <source>
        <dbReference type="EMBL" id="MBB5471357.1"/>
    </source>
</evidence>
<keyword evidence="1" id="KW-0812">Transmembrane</keyword>
<dbReference type="Proteomes" id="UP000321723">
    <property type="component" value="Unassembled WGS sequence"/>
</dbReference>
<dbReference type="AlphaFoldDB" id="A0A511FGR8"/>
<organism evidence="3 5">
    <name type="scientific">Cellulomonas hominis</name>
    <dbReference type="NCBI Taxonomy" id="156981"/>
    <lineage>
        <taxon>Bacteria</taxon>
        <taxon>Bacillati</taxon>
        <taxon>Actinomycetota</taxon>
        <taxon>Actinomycetes</taxon>
        <taxon>Micrococcales</taxon>
        <taxon>Cellulomonadaceae</taxon>
        <taxon>Cellulomonas</taxon>
    </lineage>
</organism>
<accession>A0A511FGR8</accession>
<evidence type="ECO:0000256" key="2">
    <source>
        <dbReference type="SAM" id="SignalP"/>
    </source>
</evidence>
<evidence type="ECO:0000313" key="5">
    <source>
        <dbReference type="Proteomes" id="UP000321723"/>
    </source>
</evidence>
<keyword evidence="1" id="KW-1133">Transmembrane helix</keyword>
<reference evidence="3 5" key="1">
    <citation type="submission" date="2019-07" db="EMBL/GenBank/DDBJ databases">
        <title>Whole genome shotgun sequence of Cellulomonas hominis NBRC 16055.</title>
        <authorList>
            <person name="Hosoyama A."/>
            <person name="Uohara A."/>
            <person name="Ohji S."/>
            <person name="Ichikawa N."/>
        </authorList>
    </citation>
    <scope>NUCLEOTIDE SEQUENCE [LARGE SCALE GENOMIC DNA]</scope>
    <source>
        <strain evidence="3 5">NBRC 16055</strain>
    </source>
</reference>
<proteinExistence type="predicted"/>
<name>A0A511FGR8_9CELL</name>
<evidence type="ECO:0000313" key="3">
    <source>
        <dbReference type="EMBL" id="GEL48410.1"/>
    </source>
</evidence>
<evidence type="ECO:0000313" key="6">
    <source>
        <dbReference type="Proteomes" id="UP000564629"/>
    </source>
</evidence>
<sequence>MTAAALALAGLLALTPASVAPADTAPAVDLVAGSTSTARLDVPYPGHATAFDVTARAAQGAGPSDLALVLDGGDGPLADGPDALRLTLADADGAVLAEGTAAELRGRVVPLGRLGATPVTVHGTAALPASAGDAAQGAGLTLTFRLVAEQDAPTTSGVLATTGARAVAAGLAALVLLLTGLLLVAARRRSRTEEDS</sequence>
<feature type="transmembrane region" description="Helical" evidence="1">
    <location>
        <begin position="166"/>
        <end position="186"/>
    </location>
</feature>
<dbReference type="Proteomes" id="UP000564629">
    <property type="component" value="Unassembled WGS sequence"/>
</dbReference>
<protein>
    <recommendedName>
        <fullName evidence="7">Gram-positive cocci surface proteins LPxTG domain-containing protein</fullName>
    </recommendedName>
</protein>
<dbReference type="RefSeq" id="WP_146840397.1">
    <property type="nucleotide sequence ID" value="NZ_BJVQ01000079.1"/>
</dbReference>